<keyword evidence="3" id="KW-0238">DNA-binding</keyword>
<keyword evidence="4" id="KW-0233">DNA recombination</keyword>
<dbReference type="OrthoDB" id="443345at2"/>
<sequence length="420" mass="48173">MSKKTKNMGCQQVLLHPDQNLSAILEYLSGEANKVFNCSVYYARQVFFKENRFVTQGELCGQMKWNRHFNAMYASSAQQICNGIVESFKSFKQLSKLFGSGELVNKPKPPNYRKPGLFTVSYPKRWLKLTEKGIRVPLGRKVKAWFGLENFYLPMASNLDWNSIKEIRILPHHGCFYVEFVYEIKIQLVKLDKTHALSIDHGLDNWLTCVDTLGHSFIVDGKHLKSKNQWYNKQIAALKENQPQGFWSKRLARITEKRNRQMRDAVNKTARLIINHGLKHGIGTIVFGWNKGQKQSIELGTQTNQKLVQIPTARLKERIKELCSLYGLKFVETEESYTSKASFLDHDVLPTYGEKPDNWEPSGKRVKRGLYHSAAGYLINADCNGAANILRKVAGRFNLNLDQLGRGALTTPLRVRFWIA</sequence>
<dbReference type="Pfam" id="PF01385">
    <property type="entry name" value="OrfB_IS605"/>
    <property type="match status" value="1"/>
</dbReference>
<feature type="domain" description="Probable transposase IS891/IS1136/IS1341" evidence="5">
    <location>
        <begin position="180"/>
        <end position="288"/>
    </location>
</feature>
<evidence type="ECO:0000313" key="6">
    <source>
        <dbReference type="EMBL" id="RQH52736.1"/>
    </source>
</evidence>
<dbReference type="NCBIfam" id="NF040570">
    <property type="entry name" value="guided_TnpB"/>
    <property type="match status" value="1"/>
</dbReference>
<dbReference type="InterPro" id="IPR001959">
    <property type="entry name" value="Transposase"/>
</dbReference>
<keyword evidence="2" id="KW-0815">Transposition</keyword>
<evidence type="ECO:0000313" key="7">
    <source>
        <dbReference type="Proteomes" id="UP000269154"/>
    </source>
</evidence>
<dbReference type="EMBL" id="RCBY01000016">
    <property type="protein sequence ID" value="RQH52736.1"/>
    <property type="molecule type" value="Genomic_DNA"/>
</dbReference>
<dbReference type="GO" id="GO:0003677">
    <property type="term" value="F:DNA binding"/>
    <property type="evidence" value="ECO:0007669"/>
    <property type="project" value="UniProtKB-KW"/>
</dbReference>
<proteinExistence type="inferred from homology"/>
<gene>
    <name evidence="6" type="ORF">D5R40_04945</name>
</gene>
<name>A0A3N6P2G6_9CYAN</name>
<dbReference type="RefSeq" id="WP_124144615.1">
    <property type="nucleotide sequence ID" value="NZ_CAWOKI010000029.1"/>
</dbReference>
<dbReference type="Proteomes" id="UP000269154">
    <property type="component" value="Unassembled WGS sequence"/>
</dbReference>
<organism evidence="6 7">
    <name type="scientific">Okeania hirsuta</name>
    <dbReference type="NCBI Taxonomy" id="1458930"/>
    <lineage>
        <taxon>Bacteria</taxon>
        <taxon>Bacillati</taxon>
        <taxon>Cyanobacteriota</taxon>
        <taxon>Cyanophyceae</taxon>
        <taxon>Oscillatoriophycideae</taxon>
        <taxon>Oscillatoriales</taxon>
        <taxon>Microcoleaceae</taxon>
        <taxon>Okeania</taxon>
    </lineage>
</organism>
<dbReference type="GO" id="GO:0032196">
    <property type="term" value="P:transposition"/>
    <property type="evidence" value="ECO:0007669"/>
    <property type="project" value="UniProtKB-KW"/>
</dbReference>
<evidence type="ECO:0000256" key="2">
    <source>
        <dbReference type="ARBA" id="ARBA00022578"/>
    </source>
</evidence>
<reference evidence="6 7" key="1">
    <citation type="journal article" date="2018" name="ACS Chem. Biol.">
        <title>Ketoreductase domain dysfunction expands chemodiversity: malyngamide biosynthesis in the cyanobacterium Okeania hirsuta.</title>
        <authorList>
            <person name="Moss N.A."/>
            <person name="Leao T."/>
            <person name="Rankin M."/>
            <person name="McCullough T.M."/>
            <person name="Qu P."/>
            <person name="Korobeynikov A."/>
            <person name="Smith J.L."/>
            <person name="Gerwick L."/>
            <person name="Gerwick W.H."/>
        </authorList>
    </citation>
    <scope>NUCLEOTIDE SEQUENCE [LARGE SCALE GENOMIC DNA]</scope>
    <source>
        <strain evidence="6 7">PAB10Feb10-1</strain>
    </source>
</reference>
<comment type="similarity">
    <text evidence="1">In the C-terminal section; belongs to the transposase 35 family.</text>
</comment>
<protein>
    <submittedName>
        <fullName evidence="6">Transposase</fullName>
    </submittedName>
</protein>
<accession>A0A3N6P2G6</accession>
<evidence type="ECO:0000256" key="4">
    <source>
        <dbReference type="ARBA" id="ARBA00023172"/>
    </source>
</evidence>
<dbReference type="InterPro" id="IPR010095">
    <property type="entry name" value="Cas12f1-like_TNB"/>
</dbReference>
<evidence type="ECO:0000256" key="3">
    <source>
        <dbReference type="ARBA" id="ARBA00023125"/>
    </source>
</evidence>
<keyword evidence="7" id="KW-1185">Reference proteome</keyword>
<dbReference type="NCBIfam" id="TIGR01766">
    <property type="entry name" value="IS200/IS605 family accessory protein TnpB-like domain"/>
    <property type="match status" value="1"/>
</dbReference>
<dbReference type="GO" id="GO:0006310">
    <property type="term" value="P:DNA recombination"/>
    <property type="evidence" value="ECO:0007669"/>
    <property type="project" value="UniProtKB-KW"/>
</dbReference>
<evidence type="ECO:0000256" key="1">
    <source>
        <dbReference type="ARBA" id="ARBA00008761"/>
    </source>
</evidence>
<evidence type="ECO:0000259" key="5">
    <source>
        <dbReference type="Pfam" id="PF01385"/>
    </source>
</evidence>
<comment type="caution">
    <text evidence="6">The sequence shown here is derived from an EMBL/GenBank/DDBJ whole genome shotgun (WGS) entry which is preliminary data.</text>
</comment>
<dbReference type="AlphaFoldDB" id="A0A3N6P2G6"/>